<dbReference type="Proteomes" id="UP001198565">
    <property type="component" value="Unassembled WGS sequence"/>
</dbReference>
<feature type="region of interest" description="Disordered" evidence="1">
    <location>
        <begin position="380"/>
        <end position="418"/>
    </location>
</feature>
<evidence type="ECO:0000313" key="3">
    <source>
        <dbReference type="EMBL" id="MBY8884207.1"/>
    </source>
</evidence>
<reference evidence="3 4" key="1">
    <citation type="submission" date="2021-08" db="EMBL/GenBank/DDBJ databases">
        <title>Streptomyces sp. PTM05 isolated from lichen.</title>
        <authorList>
            <person name="Somphong A."/>
            <person name="Phongsopitanun W."/>
            <person name="Tanasupawat S."/>
        </authorList>
    </citation>
    <scope>NUCLEOTIDE SEQUENCE [LARGE SCALE GENOMIC DNA]</scope>
    <source>
        <strain evidence="3 4">Ptm05</strain>
    </source>
</reference>
<keyword evidence="2" id="KW-0812">Transmembrane</keyword>
<feature type="transmembrane region" description="Helical" evidence="2">
    <location>
        <begin position="103"/>
        <end position="123"/>
    </location>
</feature>
<name>A0ABS7QQS8_9ACTN</name>
<proteinExistence type="predicted"/>
<organism evidence="3 4">
    <name type="scientific">Streptantibioticus parmotrematis</name>
    <dbReference type="NCBI Taxonomy" id="2873249"/>
    <lineage>
        <taxon>Bacteria</taxon>
        <taxon>Bacillati</taxon>
        <taxon>Actinomycetota</taxon>
        <taxon>Actinomycetes</taxon>
        <taxon>Kitasatosporales</taxon>
        <taxon>Streptomycetaceae</taxon>
        <taxon>Streptantibioticus</taxon>
    </lineage>
</organism>
<protein>
    <recommendedName>
        <fullName evidence="5">Integral membrane protein</fullName>
    </recommendedName>
</protein>
<dbReference type="RefSeq" id="WP_222974265.1">
    <property type="nucleotide sequence ID" value="NZ_JAINVZ010000002.1"/>
</dbReference>
<evidence type="ECO:0000256" key="2">
    <source>
        <dbReference type="SAM" id="Phobius"/>
    </source>
</evidence>
<evidence type="ECO:0000256" key="1">
    <source>
        <dbReference type="SAM" id="MobiDB-lite"/>
    </source>
</evidence>
<feature type="transmembrane region" description="Helical" evidence="2">
    <location>
        <begin position="350"/>
        <end position="372"/>
    </location>
</feature>
<gene>
    <name evidence="3" type="ORF">K7472_05020</name>
</gene>
<accession>A0ABS7QQS8</accession>
<feature type="region of interest" description="Disordered" evidence="1">
    <location>
        <begin position="1"/>
        <end position="24"/>
    </location>
</feature>
<feature type="compositionally biased region" description="Low complexity" evidence="1">
    <location>
        <begin position="403"/>
        <end position="418"/>
    </location>
</feature>
<keyword evidence="4" id="KW-1185">Reference proteome</keyword>
<evidence type="ECO:0008006" key="5">
    <source>
        <dbReference type="Google" id="ProtNLM"/>
    </source>
</evidence>
<comment type="caution">
    <text evidence="3">The sequence shown here is derived from an EMBL/GenBank/DDBJ whole genome shotgun (WGS) entry which is preliminary data.</text>
</comment>
<keyword evidence="2" id="KW-0472">Membrane</keyword>
<feature type="transmembrane region" description="Helical" evidence="2">
    <location>
        <begin position="242"/>
        <end position="264"/>
    </location>
</feature>
<dbReference type="EMBL" id="JAINVZ010000002">
    <property type="protein sequence ID" value="MBY8884207.1"/>
    <property type="molecule type" value="Genomic_DNA"/>
</dbReference>
<feature type="transmembrane region" description="Helical" evidence="2">
    <location>
        <begin position="129"/>
        <end position="147"/>
    </location>
</feature>
<sequence>MTPAPRAHRADARPAGERSQAARAGADPVRELMLRHHDLCAYAVDPLEIAAGLEARGVTDRDAARCRHRDVFSLAEELYARVPRALDEPKVPPSTAKMTIRQVLWHFLPGAVCLAGIAASHVAGSRWSAVTGGAALVAVAASARAAVRRGPLRAPRVPGTALVTCWLLAFALYGPAALDALPGLPRGGPGGLLDPVAASGFLARAGALLPAAWLAARFARRGRRRLADSHDLAEFGAGMRPAALGVLAAFALTLTALLTLAYAVADGRAAGADGGAHAVVALAGAALLGLLLFTAQLLAVHGHGRAALAGTGAACAAEAAVLVLAAVSRLPGLAAASAPLRLLARTGGPGAVQALACGAATLALAAFALAALARGGAHHAPTAYGPPAVPPRRPRSGHHPGRPHLSTAATSADRAAAR</sequence>
<feature type="transmembrane region" description="Helical" evidence="2">
    <location>
        <begin position="159"/>
        <end position="176"/>
    </location>
</feature>
<feature type="transmembrane region" description="Helical" evidence="2">
    <location>
        <begin position="306"/>
        <end position="330"/>
    </location>
</feature>
<keyword evidence="2" id="KW-1133">Transmembrane helix</keyword>
<feature type="transmembrane region" description="Helical" evidence="2">
    <location>
        <begin position="276"/>
        <end position="299"/>
    </location>
</feature>
<evidence type="ECO:0000313" key="4">
    <source>
        <dbReference type="Proteomes" id="UP001198565"/>
    </source>
</evidence>
<feature type="transmembrane region" description="Helical" evidence="2">
    <location>
        <begin position="196"/>
        <end position="216"/>
    </location>
</feature>
<feature type="compositionally biased region" description="Basic residues" evidence="1">
    <location>
        <begin position="392"/>
        <end position="402"/>
    </location>
</feature>